<keyword evidence="6 10" id="KW-0732">Signal</keyword>
<comment type="subcellular location">
    <subcellularLocation>
        <location evidence="1 10">Periplasm</location>
    </subcellularLocation>
</comment>
<evidence type="ECO:0000256" key="9">
    <source>
        <dbReference type="ARBA" id="ARBA00023186"/>
    </source>
</evidence>
<comment type="caution">
    <text evidence="11">The sequence shown here is derived from an EMBL/GenBank/DDBJ whole genome shotgun (WGS) entry which is preliminary data.</text>
</comment>
<evidence type="ECO:0000256" key="8">
    <source>
        <dbReference type="ARBA" id="ARBA00022927"/>
    </source>
</evidence>
<name>A0A520MDV0_9GAMM</name>
<dbReference type="PANTHER" id="PTHR35869:SF1">
    <property type="entry name" value="OUTER-MEMBRANE LIPOPROTEIN CARRIER PROTEIN"/>
    <property type="match status" value="1"/>
</dbReference>
<feature type="chain" id="PRO_5022274286" description="Outer-membrane lipoprotein carrier protein" evidence="10">
    <location>
        <begin position="22"/>
        <end position="208"/>
    </location>
</feature>
<dbReference type="SUPFAM" id="SSF89392">
    <property type="entry name" value="Prokaryotic lipoproteins and lipoprotein localization factors"/>
    <property type="match status" value="1"/>
</dbReference>
<keyword evidence="9 10" id="KW-0143">Chaperone</keyword>
<evidence type="ECO:0000256" key="7">
    <source>
        <dbReference type="ARBA" id="ARBA00022764"/>
    </source>
</evidence>
<keyword evidence="11" id="KW-0449">Lipoprotein</keyword>
<gene>
    <name evidence="10 11" type="primary">lolA</name>
    <name evidence="11" type="ORF">EVB03_07985</name>
</gene>
<evidence type="ECO:0000313" key="12">
    <source>
        <dbReference type="Proteomes" id="UP000315889"/>
    </source>
</evidence>
<dbReference type="GO" id="GO:0030288">
    <property type="term" value="C:outer membrane-bounded periplasmic space"/>
    <property type="evidence" value="ECO:0007669"/>
    <property type="project" value="TreeGrafter"/>
</dbReference>
<dbReference type="PANTHER" id="PTHR35869">
    <property type="entry name" value="OUTER-MEMBRANE LIPOPROTEIN CARRIER PROTEIN"/>
    <property type="match status" value="1"/>
</dbReference>
<comment type="similarity">
    <text evidence="2 10">Belongs to the LolA family.</text>
</comment>
<keyword evidence="7 10" id="KW-0574">Periplasm</keyword>
<dbReference type="InterPro" id="IPR018323">
    <property type="entry name" value="OM_lipoprot_carrier_LolA_Pbac"/>
</dbReference>
<evidence type="ECO:0000313" key="11">
    <source>
        <dbReference type="EMBL" id="RZO19398.1"/>
    </source>
</evidence>
<dbReference type="GO" id="GO:0042953">
    <property type="term" value="P:lipoprotein transport"/>
    <property type="evidence" value="ECO:0007669"/>
    <property type="project" value="InterPro"/>
</dbReference>
<feature type="signal peptide" evidence="10">
    <location>
        <begin position="1"/>
        <end position="21"/>
    </location>
</feature>
<evidence type="ECO:0000256" key="10">
    <source>
        <dbReference type="HAMAP-Rule" id="MF_00240"/>
    </source>
</evidence>
<evidence type="ECO:0000256" key="1">
    <source>
        <dbReference type="ARBA" id="ARBA00004418"/>
    </source>
</evidence>
<evidence type="ECO:0000256" key="4">
    <source>
        <dbReference type="ARBA" id="ARBA00014035"/>
    </source>
</evidence>
<proteinExistence type="inferred from homology"/>
<evidence type="ECO:0000256" key="3">
    <source>
        <dbReference type="ARBA" id="ARBA00011245"/>
    </source>
</evidence>
<protein>
    <recommendedName>
        <fullName evidence="4 10">Outer-membrane lipoprotein carrier protein</fullName>
    </recommendedName>
</protein>
<dbReference type="Pfam" id="PF03548">
    <property type="entry name" value="LolA"/>
    <property type="match status" value="1"/>
</dbReference>
<keyword evidence="8 10" id="KW-0653">Protein transport</keyword>
<dbReference type="HAMAP" id="MF_00240">
    <property type="entry name" value="LolA"/>
    <property type="match status" value="1"/>
</dbReference>
<accession>A0A520MDV0</accession>
<sequence length="208" mass="22850" precursor="true">MRFYSVLLFCLVSLSVSSVKAANADQNLAGLLSPAEKISANFSQKLFDADGFEMDSSIGRFSVARPKQILWHTTEPLEQKVVSNGKVVWIYDPDLAQVIIEPAERLLSGSPIALFSGNLSDIQEHYEVAEEYRANRAIFSLVPTSKASLFREIIIIFVGGVPDSIALTDTLNQKTKIQFSNVNLSPALDDAPFDFAVPADVDVINNVR</sequence>
<keyword evidence="5 10" id="KW-0813">Transport</keyword>
<dbReference type="EMBL" id="SHBP01000012">
    <property type="protein sequence ID" value="RZO19398.1"/>
    <property type="molecule type" value="Genomic_DNA"/>
</dbReference>
<dbReference type="CDD" id="cd16325">
    <property type="entry name" value="LolA"/>
    <property type="match status" value="1"/>
</dbReference>
<evidence type="ECO:0000256" key="6">
    <source>
        <dbReference type="ARBA" id="ARBA00022729"/>
    </source>
</evidence>
<reference evidence="11 12" key="1">
    <citation type="submission" date="2019-02" db="EMBL/GenBank/DDBJ databases">
        <title>Prokaryotic population dynamics and viral predation in marine succession experiment using metagenomics: the confinement effect.</title>
        <authorList>
            <person name="Haro-Moreno J.M."/>
            <person name="Rodriguez-Valera F."/>
            <person name="Lopez-Perez M."/>
        </authorList>
    </citation>
    <scope>NUCLEOTIDE SEQUENCE [LARGE SCALE GENOMIC DNA]</scope>
    <source>
        <strain evidence="11">MED-G170</strain>
    </source>
</reference>
<dbReference type="AlphaFoldDB" id="A0A520MDV0"/>
<dbReference type="Gene3D" id="2.50.20.10">
    <property type="entry name" value="Lipoprotein localisation LolA/LolB/LppX"/>
    <property type="match status" value="1"/>
</dbReference>
<organism evidence="11 12">
    <name type="scientific">SAR92 clade bacterium</name>
    <dbReference type="NCBI Taxonomy" id="2315479"/>
    <lineage>
        <taxon>Bacteria</taxon>
        <taxon>Pseudomonadati</taxon>
        <taxon>Pseudomonadota</taxon>
        <taxon>Gammaproteobacteria</taxon>
        <taxon>Cellvibrionales</taxon>
        <taxon>Porticoccaceae</taxon>
        <taxon>SAR92 clade</taxon>
    </lineage>
</organism>
<dbReference type="InterPro" id="IPR029046">
    <property type="entry name" value="LolA/LolB/LppX"/>
</dbReference>
<evidence type="ECO:0000256" key="5">
    <source>
        <dbReference type="ARBA" id="ARBA00022448"/>
    </source>
</evidence>
<dbReference type="InterPro" id="IPR004564">
    <property type="entry name" value="OM_lipoprot_carrier_LolA-like"/>
</dbReference>
<dbReference type="GO" id="GO:0044874">
    <property type="term" value="P:lipoprotein localization to outer membrane"/>
    <property type="evidence" value="ECO:0007669"/>
    <property type="project" value="UniProtKB-UniRule"/>
</dbReference>
<dbReference type="NCBIfam" id="TIGR00547">
    <property type="entry name" value="lolA"/>
    <property type="match status" value="1"/>
</dbReference>
<comment type="subunit">
    <text evidence="3 10">Monomer.</text>
</comment>
<comment type="function">
    <text evidence="10">Participates in the translocation of lipoproteins from the inner membrane to the outer membrane. Only forms a complex with a lipoprotein if the residue after the N-terminal Cys is not an aspartate (The Asp acts as a targeting signal to indicate that the lipoprotein should stay in the inner membrane).</text>
</comment>
<evidence type="ECO:0000256" key="2">
    <source>
        <dbReference type="ARBA" id="ARBA00007615"/>
    </source>
</evidence>
<dbReference type="Proteomes" id="UP000315889">
    <property type="component" value="Unassembled WGS sequence"/>
</dbReference>